<dbReference type="AlphaFoldDB" id="A0A7W9HFK1"/>
<name>A0A7W9HFK1_9PSEU</name>
<reference evidence="1 2" key="1">
    <citation type="submission" date="2020-08" db="EMBL/GenBank/DDBJ databases">
        <title>Sequencing the genomes of 1000 actinobacteria strains.</title>
        <authorList>
            <person name="Klenk H.-P."/>
        </authorList>
    </citation>
    <scope>NUCLEOTIDE SEQUENCE [LARGE SCALE GENOMIC DNA]</scope>
    <source>
        <strain evidence="1 2">DSM 45486</strain>
    </source>
</reference>
<comment type="caution">
    <text evidence="1">The sequence shown here is derived from an EMBL/GenBank/DDBJ whole genome shotgun (WGS) entry which is preliminary data.</text>
</comment>
<protein>
    <submittedName>
        <fullName evidence="1">Uncharacterized protein</fullName>
    </submittedName>
</protein>
<gene>
    <name evidence="1" type="ORF">F4560_000829</name>
</gene>
<organism evidence="1 2">
    <name type="scientific">Saccharothrix ecbatanensis</name>
    <dbReference type="NCBI Taxonomy" id="1105145"/>
    <lineage>
        <taxon>Bacteria</taxon>
        <taxon>Bacillati</taxon>
        <taxon>Actinomycetota</taxon>
        <taxon>Actinomycetes</taxon>
        <taxon>Pseudonocardiales</taxon>
        <taxon>Pseudonocardiaceae</taxon>
        <taxon>Saccharothrix</taxon>
    </lineage>
</organism>
<dbReference type="EMBL" id="JACHMO010000001">
    <property type="protein sequence ID" value="MBB5801061.1"/>
    <property type="molecule type" value="Genomic_DNA"/>
</dbReference>
<proteinExistence type="predicted"/>
<sequence>MRAGLTRISPGGSVSVQVQEAEVISGLRWLIPDHQGTNQLPMSTSATWCGRAVMRSVANRFDGLGFTDSGVLRW</sequence>
<dbReference type="Proteomes" id="UP000552097">
    <property type="component" value="Unassembled WGS sequence"/>
</dbReference>
<evidence type="ECO:0000313" key="1">
    <source>
        <dbReference type="EMBL" id="MBB5801061.1"/>
    </source>
</evidence>
<accession>A0A7W9HFK1</accession>
<evidence type="ECO:0000313" key="2">
    <source>
        <dbReference type="Proteomes" id="UP000552097"/>
    </source>
</evidence>
<keyword evidence="2" id="KW-1185">Reference proteome</keyword>